<gene>
    <name evidence="2" type="ORF">QSP1433_LOCUS9760</name>
</gene>
<dbReference type="AlphaFoldDB" id="A0A7S2S356"/>
<protein>
    <submittedName>
        <fullName evidence="2">Uncharacterized protein</fullName>
    </submittedName>
</protein>
<organism evidence="2">
    <name type="scientific">Mucochytrium quahogii</name>
    <dbReference type="NCBI Taxonomy" id="96639"/>
    <lineage>
        <taxon>Eukaryota</taxon>
        <taxon>Sar</taxon>
        <taxon>Stramenopiles</taxon>
        <taxon>Bigyra</taxon>
        <taxon>Labyrinthulomycetes</taxon>
        <taxon>Thraustochytrida</taxon>
        <taxon>Thraustochytriidae</taxon>
        <taxon>Mucochytrium</taxon>
    </lineage>
</organism>
<proteinExistence type="predicted"/>
<accession>A0A7S2S356</accession>
<dbReference type="EMBL" id="HBHK01015519">
    <property type="protein sequence ID" value="CAD9688092.1"/>
    <property type="molecule type" value="Transcribed_RNA"/>
</dbReference>
<evidence type="ECO:0000313" key="2">
    <source>
        <dbReference type="EMBL" id="CAD9688092.1"/>
    </source>
</evidence>
<keyword evidence="1" id="KW-0732">Signal</keyword>
<name>A0A7S2S356_9STRA</name>
<sequence length="115" mass="12565">MKFTGIIIGSMLAGTQAVSLRNLKQECPASCSVMIEDAKKIKLTDPKKSGCALLKPYDQCSSSVVDICGTQAQNNICEIAFPGVMKSPIRKLCNTYCYDKGFCAKPLSRLYQKNC</sequence>
<evidence type="ECO:0000256" key="1">
    <source>
        <dbReference type="SAM" id="SignalP"/>
    </source>
</evidence>
<feature type="signal peptide" evidence="1">
    <location>
        <begin position="1"/>
        <end position="17"/>
    </location>
</feature>
<reference evidence="2" key="1">
    <citation type="submission" date="2021-01" db="EMBL/GenBank/DDBJ databases">
        <authorList>
            <person name="Corre E."/>
            <person name="Pelletier E."/>
            <person name="Niang G."/>
            <person name="Scheremetjew M."/>
            <person name="Finn R."/>
            <person name="Kale V."/>
            <person name="Holt S."/>
            <person name="Cochrane G."/>
            <person name="Meng A."/>
            <person name="Brown T."/>
            <person name="Cohen L."/>
        </authorList>
    </citation>
    <scope>NUCLEOTIDE SEQUENCE</scope>
    <source>
        <strain evidence="2">NY070348D</strain>
    </source>
</reference>
<feature type="chain" id="PRO_5031185947" evidence="1">
    <location>
        <begin position="18"/>
        <end position="115"/>
    </location>
</feature>